<gene>
    <name evidence="1" type="ORF">PECUL_23A043714</name>
    <name evidence="2" type="ORF">PECUL_23A052432</name>
</gene>
<accession>A0AAD1T5G6</accession>
<dbReference type="Gene3D" id="3.30.70.1820">
    <property type="entry name" value="L1 transposable element, RRM domain"/>
    <property type="match status" value="1"/>
</dbReference>
<dbReference type="EMBL" id="OW240921">
    <property type="protein sequence ID" value="CAH2319483.1"/>
    <property type="molecule type" value="Genomic_DNA"/>
</dbReference>
<dbReference type="AlphaFoldDB" id="A0AAD1T5G6"/>
<organism evidence="1 3">
    <name type="scientific">Pelobates cultripes</name>
    <name type="common">Western spadefoot toad</name>
    <dbReference type="NCBI Taxonomy" id="61616"/>
    <lineage>
        <taxon>Eukaryota</taxon>
        <taxon>Metazoa</taxon>
        <taxon>Chordata</taxon>
        <taxon>Craniata</taxon>
        <taxon>Vertebrata</taxon>
        <taxon>Euteleostomi</taxon>
        <taxon>Amphibia</taxon>
        <taxon>Batrachia</taxon>
        <taxon>Anura</taxon>
        <taxon>Pelobatoidea</taxon>
        <taxon>Pelobatidae</taxon>
        <taxon>Pelobates</taxon>
    </lineage>
</organism>
<dbReference type="EMBL" id="OW240921">
    <property type="protein sequence ID" value="CAH2319482.1"/>
    <property type="molecule type" value="Genomic_DNA"/>
</dbReference>
<dbReference type="Proteomes" id="UP001295444">
    <property type="component" value="Chromosome 10"/>
</dbReference>
<evidence type="ECO:0000313" key="1">
    <source>
        <dbReference type="EMBL" id="CAH2319482.1"/>
    </source>
</evidence>
<reference evidence="1" key="1">
    <citation type="submission" date="2022-03" db="EMBL/GenBank/DDBJ databases">
        <authorList>
            <person name="Alioto T."/>
            <person name="Alioto T."/>
            <person name="Gomez Garrido J."/>
        </authorList>
    </citation>
    <scope>NUCLEOTIDE SEQUENCE</scope>
</reference>
<sequence length="255" mass="28446">MVTEIKAYIASEMVVLKTDLSTLAGRIQSTKKNVRSLKQDTTTAQLHEVSLTCAELTAEMGQQEDMARQCNLTIWGIPNAIDAGELPQFIMKLISTTLTPKQAKGTLLDGIYRLTGNLTNKPSGSRDVIVCFRSWTDKDSFMAQVRGQSPFIFEQHSLCFFQDLSRSTLQWRATLKEVTSQLRTVDIPYRWGTPQALVAERNGKRHRLTSVFNTDSFLQSLGQTTTTTSRPNRPTHEWDVDNVGVFTPASSTAPG</sequence>
<protein>
    <submittedName>
        <fullName evidence="1">Uncharacterized protein</fullName>
    </submittedName>
</protein>
<name>A0AAD1T5G6_PELCU</name>
<evidence type="ECO:0000313" key="2">
    <source>
        <dbReference type="EMBL" id="CAH2319483.1"/>
    </source>
</evidence>
<dbReference type="InterPro" id="IPR004244">
    <property type="entry name" value="Transposase_22"/>
</dbReference>
<proteinExistence type="predicted"/>
<evidence type="ECO:0000313" key="3">
    <source>
        <dbReference type="Proteomes" id="UP001295444"/>
    </source>
</evidence>
<keyword evidence="3" id="KW-1185">Reference proteome</keyword>
<dbReference type="PANTHER" id="PTHR11505">
    <property type="entry name" value="L1 TRANSPOSABLE ELEMENT-RELATED"/>
    <property type="match status" value="1"/>
</dbReference>